<dbReference type="InterPro" id="IPR053146">
    <property type="entry name" value="QDO-like"/>
</dbReference>
<dbReference type="PANTHER" id="PTHR36440">
    <property type="entry name" value="PUTATIVE (AFU_ORTHOLOGUE AFUA_8G07350)-RELATED"/>
    <property type="match status" value="1"/>
</dbReference>
<dbReference type="InterPro" id="IPR011051">
    <property type="entry name" value="RmlC_Cupin_sf"/>
</dbReference>
<dbReference type="PANTHER" id="PTHR36440:SF1">
    <property type="entry name" value="PUTATIVE (AFU_ORTHOLOGUE AFUA_8G07350)-RELATED"/>
    <property type="match status" value="1"/>
</dbReference>
<evidence type="ECO:0000313" key="2">
    <source>
        <dbReference type="EMBL" id="GIE49024.1"/>
    </source>
</evidence>
<proteinExistence type="predicted"/>
<dbReference type="EMBL" id="BOMQ01000028">
    <property type="protein sequence ID" value="GIE49024.1"/>
    <property type="molecule type" value="Genomic_DNA"/>
</dbReference>
<keyword evidence="3" id="KW-1185">Reference proteome</keyword>
<dbReference type="AlphaFoldDB" id="A0A919MGW1"/>
<protein>
    <recommendedName>
        <fullName evidence="1">Cupin type-2 domain-containing protein</fullName>
    </recommendedName>
</protein>
<accession>A0A919MGW1</accession>
<evidence type="ECO:0000259" key="1">
    <source>
        <dbReference type="Pfam" id="PF07883"/>
    </source>
</evidence>
<sequence>MTLDKSPVYSGDMDKLPVDRSSCEHILMGTDEVTVLASSAGTGGALFAVEIRMRPGGGPPVLHRHEPGEVYHVTAGEFTFYVGDGPDGAVRRVTARAGDVVPLAGGVPHTVRNESAGDATAFVVHAPGAPMEGFCRAVAAAAADGPPAMEQVLGIAAANGITLLGPVPAAGS</sequence>
<dbReference type="Proteomes" id="UP000647172">
    <property type="component" value="Unassembled WGS sequence"/>
</dbReference>
<gene>
    <name evidence="2" type="ORF">Ani05nite_25580</name>
</gene>
<dbReference type="InterPro" id="IPR014710">
    <property type="entry name" value="RmlC-like_jellyroll"/>
</dbReference>
<organism evidence="2 3">
    <name type="scientific">Actinoplanes nipponensis</name>
    <dbReference type="NCBI Taxonomy" id="135950"/>
    <lineage>
        <taxon>Bacteria</taxon>
        <taxon>Bacillati</taxon>
        <taxon>Actinomycetota</taxon>
        <taxon>Actinomycetes</taxon>
        <taxon>Micromonosporales</taxon>
        <taxon>Micromonosporaceae</taxon>
        <taxon>Actinoplanes</taxon>
    </lineage>
</organism>
<feature type="domain" description="Cupin type-2" evidence="1">
    <location>
        <begin position="51"/>
        <end position="124"/>
    </location>
</feature>
<name>A0A919MGW1_9ACTN</name>
<dbReference type="SUPFAM" id="SSF51182">
    <property type="entry name" value="RmlC-like cupins"/>
    <property type="match status" value="1"/>
</dbReference>
<evidence type="ECO:0000313" key="3">
    <source>
        <dbReference type="Proteomes" id="UP000647172"/>
    </source>
</evidence>
<reference evidence="2" key="1">
    <citation type="submission" date="2021-01" db="EMBL/GenBank/DDBJ databases">
        <title>Whole genome shotgun sequence of Actinoplanes nipponensis NBRC 14063.</title>
        <authorList>
            <person name="Komaki H."/>
            <person name="Tamura T."/>
        </authorList>
    </citation>
    <scope>NUCLEOTIDE SEQUENCE</scope>
    <source>
        <strain evidence="2">NBRC 14063</strain>
    </source>
</reference>
<dbReference type="InterPro" id="IPR013096">
    <property type="entry name" value="Cupin_2"/>
</dbReference>
<dbReference type="Gene3D" id="2.60.120.10">
    <property type="entry name" value="Jelly Rolls"/>
    <property type="match status" value="1"/>
</dbReference>
<comment type="caution">
    <text evidence="2">The sequence shown here is derived from an EMBL/GenBank/DDBJ whole genome shotgun (WGS) entry which is preliminary data.</text>
</comment>
<dbReference type="Pfam" id="PF07883">
    <property type="entry name" value="Cupin_2"/>
    <property type="match status" value="1"/>
</dbReference>